<evidence type="ECO:0000313" key="2">
    <source>
        <dbReference type="EMBL" id="OYV72692.1"/>
    </source>
</evidence>
<feature type="non-terminal residue" evidence="2">
    <location>
        <position position="1"/>
    </location>
</feature>
<dbReference type="InterPro" id="IPR010982">
    <property type="entry name" value="Lambda_DNA-bd_dom_sf"/>
</dbReference>
<proteinExistence type="predicted"/>
<dbReference type="Pfam" id="PF13560">
    <property type="entry name" value="HTH_31"/>
    <property type="match status" value="1"/>
</dbReference>
<dbReference type="EMBL" id="NCBC01000815">
    <property type="protein sequence ID" value="OYV72692.1"/>
    <property type="molecule type" value="Genomic_DNA"/>
</dbReference>
<dbReference type="InterPro" id="IPR001387">
    <property type="entry name" value="Cro/C1-type_HTH"/>
</dbReference>
<dbReference type="Proteomes" id="UP000216779">
    <property type="component" value="Unassembled WGS sequence"/>
</dbReference>
<name>A0A257SHN9_9PROT</name>
<dbReference type="SUPFAM" id="SSF47413">
    <property type="entry name" value="lambda repressor-like DNA-binding domains"/>
    <property type="match status" value="1"/>
</dbReference>
<protein>
    <submittedName>
        <fullName evidence="2">Uncharacterized protein</fullName>
    </submittedName>
</protein>
<evidence type="ECO:0000313" key="3">
    <source>
        <dbReference type="Proteomes" id="UP000216779"/>
    </source>
</evidence>
<accession>A0A257SHN9</accession>
<reference evidence="2 3" key="1">
    <citation type="submission" date="2017-03" db="EMBL/GenBank/DDBJ databases">
        <title>Lifting the veil on microbial sulfur biogeochemistry in mining wastewaters.</title>
        <authorList>
            <person name="Kantor R.S."/>
            <person name="Colenbrander Nelson T."/>
            <person name="Marshall S."/>
            <person name="Bennett D."/>
            <person name="Apte S."/>
            <person name="Camacho D."/>
            <person name="Thomas B.C."/>
            <person name="Warren L.A."/>
            <person name="Banfield J.F."/>
        </authorList>
    </citation>
    <scope>NUCLEOTIDE SEQUENCE [LARGE SCALE GENOMIC DNA]</scope>
    <source>
        <strain evidence="2">21-59-9</strain>
    </source>
</reference>
<sequence length="112" mass="11691">DTPPYSGGMDMLSTSEKLKMLLASGLTTVEVARETDITQATISRIATGKHAEPRERSVRAIDALYTQVCAQLLVVADLASQGDTTCCGHNESVTSSGHAQALGNDAAKDDGP</sequence>
<feature type="region of interest" description="Disordered" evidence="1">
    <location>
        <begin position="90"/>
        <end position="112"/>
    </location>
</feature>
<dbReference type="CDD" id="cd00093">
    <property type="entry name" value="HTH_XRE"/>
    <property type="match status" value="1"/>
</dbReference>
<comment type="caution">
    <text evidence="2">The sequence shown here is derived from an EMBL/GenBank/DDBJ whole genome shotgun (WGS) entry which is preliminary data.</text>
</comment>
<organism evidence="2 3">
    <name type="scientific">Acidithiobacillus ferrivorans</name>
    <dbReference type="NCBI Taxonomy" id="160808"/>
    <lineage>
        <taxon>Bacteria</taxon>
        <taxon>Pseudomonadati</taxon>
        <taxon>Pseudomonadota</taxon>
        <taxon>Acidithiobacillia</taxon>
        <taxon>Acidithiobacillales</taxon>
        <taxon>Acidithiobacillaceae</taxon>
        <taxon>Acidithiobacillus</taxon>
    </lineage>
</organism>
<evidence type="ECO:0000256" key="1">
    <source>
        <dbReference type="SAM" id="MobiDB-lite"/>
    </source>
</evidence>
<dbReference type="AlphaFoldDB" id="A0A257SHN9"/>
<gene>
    <name evidence="2" type="ORF">B7Z70_14420</name>
</gene>
<dbReference type="GO" id="GO:0003677">
    <property type="term" value="F:DNA binding"/>
    <property type="evidence" value="ECO:0007669"/>
    <property type="project" value="InterPro"/>
</dbReference>